<comment type="caution">
    <text evidence="3">The sequence shown here is derived from an EMBL/GenBank/DDBJ whole genome shotgun (WGS) entry which is preliminary data.</text>
</comment>
<evidence type="ECO:0000256" key="1">
    <source>
        <dbReference type="SAM" id="MobiDB-lite"/>
    </source>
</evidence>
<evidence type="ECO:0000256" key="2">
    <source>
        <dbReference type="SAM" id="Phobius"/>
    </source>
</evidence>
<gene>
    <name evidence="3" type="ORF">ACFQ14_05125</name>
</gene>
<protein>
    <submittedName>
        <fullName evidence="3">Uncharacterized protein</fullName>
    </submittedName>
</protein>
<sequence length="249" mass="27543">MSEDHPIDRVERHARTLKEALRTVREERADIDDIAFERRASDRARLEELVEELAPLITDIDPKDDRFEFTIGKGERARLWIDMTSFVAIDHDGKTYRFLKDTRLGRIVLSQTDDVQAMGDIVSHYIAEKIVERERIIEGEWIETKDRALAEQKAQTQPLYQQSIDNAASAKAATDTTAKVGLTGAPSTASSSEKPKADSSVSNKPRRSFISHVGGFLSGIAVTMAAALAAAWAFAPEVFAQIMGALGLS</sequence>
<evidence type="ECO:0000313" key="4">
    <source>
        <dbReference type="Proteomes" id="UP001597101"/>
    </source>
</evidence>
<keyword evidence="4" id="KW-1185">Reference proteome</keyword>
<dbReference type="RefSeq" id="WP_377211630.1">
    <property type="nucleotide sequence ID" value="NZ_JBHTJV010000003.1"/>
</dbReference>
<keyword evidence="2" id="KW-1133">Transmembrane helix</keyword>
<evidence type="ECO:0000313" key="3">
    <source>
        <dbReference type="EMBL" id="MFD0915783.1"/>
    </source>
</evidence>
<feature type="transmembrane region" description="Helical" evidence="2">
    <location>
        <begin position="213"/>
        <end position="235"/>
    </location>
</feature>
<organism evidence="3 4">
    <name type="scientific">Pseudahrensia aquimaris</name>
    <dbReference type="NCBI Taxonomy" id="744461"/>
    <lineage>
        <taxon>Bacteria</taxon>
        <taxon>Pseudomonadati</taxon>
        <taxon>Pseudomonadota</taxon>
        <taxon>Alphaproteobacteria</taxon>
        <taxon>Hyphomicrobiales</taxon>
        <taxon>Ahrensiaceae</taxon>
        <taxon>Pseudahrensia</taxon>
    </lineage>
</organism>
<keyword evidence="2" id="KW-0812">Transmembrane</keyword>
<feature type="region of interest" description="Disordered" evidence="1">
    <location>
        <begin position="181"/>
        <end position="205"/>
    </location>
</feature>
<name>A0ABW3FEB0_9HYPH</name>
<accession>A0ABW3FEB0</accession>
<reference evidence="4" key="1">
    <citation type="journal article" date="2019" name="Int. J. Syst. Evol. Microbiol.">
        <title>The Global Catalogue of Microorganisms (GCM) 10K type strain sequencing project: providing services to taxonomists for standard genome sequencing and annotation.</title>
        <authorList>
            <consortium name="The Broad Institute Genomics Platform"/>
            <consortium name="The Broad Institute Genome Sequencing Center for Infectious Disease"/>
            <person name="Wu L."/>
            <person name="Ma J."/>
        </authorList>
    </citation>
    <scope>NUCLEOTIDE SEQUENCE [LARGE SCALE GENOMIC DNA]</scope>
    <source>
        <strain evidence="4">CCUG 60023</strain>
    </source>
</reference>
<keyword evidence="2" id="KW-0472">Membrane</keyword>
<dbReference type="Proteomes" id="UP001597101">
    <property type="component" value="Unassembled WGS sequence"/>
</dbReference>
<dbReference type="EMBL" id="JBHTJV010000003">
    <property type="protein sequence ID" value="MFD0915783.1"/>
    <property type="molecule type" value="Genomic_DNA"/>
</dbReference>
<proteinExistence type="predicted"/>